<dbReference type="eggNOG" id="COG2079">
    <property type="taxonomic scope" value="Bacteria"/>
</dbReference>
<protein>
    <submittedName>
        <fullName evidence="4">MmgE/PrpD family protein</fullName>
    </submittedName>
</protein>
<dbReference type="InterPro" id="IPR005656">
    <property type="entry name" value="MmgE_PrpD"/>
</dbReference>
<dbReference type="SUPFAM" id="SSF103378">
    <property type="entry name" value="2-methylcitrate dehydratase PrpD"/>
    <property type="match status" value="1"/>
</dbReference>
<dbReference type="AlphaFoldDB" id="A3K6F8"/>
<dbReference type="GO" id="GO:0016829">
    <property type="term" value="F:lyase activity"/>
    <property type="evidence" value="ECO:0007669"/>
    <property type="project" value="InterPro"/>
</dbReference>
<feature type="domain" description="MmgE/PrpD C-terminal" evidence="3">
    <location>
        <begin position="256"/>
        <end position="370"/>
    </location>
</feature>
<dbReference type="InterPro" id="IPR042183">
    <property type="entry name" value="MmgE/PrpD_sf_1"/>
</dbReference>
<evidence type="ECO:0000313" key="5">
    <source>
        <dbReference type="Proteomes" id="UP000005713"/>
    </source>
</evidence>
<dbReference type="InterPro" id="IPR042188">
    <property type="entry name" value="MmgE/PrpD_sf_2"/>
</dbReference>
<dbReference type="InterPro" id="IPR045337">
    <property type="entry name" value="MmgE_PrpD_C"/>
</dbReference>
<comment type="similarity">
    <text evidence="1">Belongs to the PrpD family.</text>
</comment>
<dbReference type="Pfam" id="PF19305">
    <property type="entry name" value="MmgE_PrpD_C"/>
    <property type="match status" value="1"/>
</dbReference>
<dbReference type="Gene3D" id="3.30.1330.120">
    <property type="entry name" value="2-methylcitrate dehydratase PrpD"/>
    <property type="match status" value="1"/>
</dbReference>
<comment type="caution">
    <text evidence="4">The sequence shown here is derived from an EMBL/GenBank/DDBJ whole genome shotgun (WGS) entry which is preliminary data.</text>
</comment>
<dbReference type="InterPro" id="IPR045336">
    <property type="entry name" value="MmgE_PrpD_N"/>
</dbReference>
<evidence type="ECO:0000259" key="3">
    <source>
        <dbReference type="Pfam" id="PF19305"/>
    </source>
</evidence>
<evidence type="ECO:0000313" key="4">
    <source>
        <dbReference type="EMBL" id="EBA07308.1"/>
    </source>
</evidence>
<dbReference type="EMBL" id="AAYA01000010">
    <property type="protein sequence ID" value="EBA07308.1"/>
    <property type="molecule type" value="Genomic_DNA"/>
</dbReference>
<feature type="domain" description="MmgE/PrpD N-terminal" evidence="2">
    <location>
        <begin position="12"/>
        <end position="235"/>
    </location>
</feature>
<dbReference type="RefSeq" id="WP_005860918.1">
    <property type="nucleotide sequence ID" value="NZ_AAYA01000010.1"/>
</dbReference>
<accession>A3K6F8</accession>
<dbReference type="Gene3D" id="1.10.4100.10">
    <property type="entry name" value="2-methylcitrate dehydratase PrpD"/>
    <property type="match status" value="1"/>
</dbReference>
<dbReference type="Pfam" id="PF03972">
    <property type="entry name" value="MmgE_PrpD_N"/>
    <property type="match status" value="1"/>
</dbReference>
<proteinExistence type="inferred from homology"/>
<name>A3K6F8_SAGS3</name>
<dbReference type="Proteomes" id="UP000005713">
    <property type="component" value="Unassembled WGS sequence"/>
</dbReference>
<keyword evidence="5" id="KW-1185">Reference proteome</keyword>
<evidence type="ECO:0000259" key="2">
    <source>
        <dbReference type="Pfam" id="PF03972"/>
    </source>
</evidence>
<evidence type="ECO:0000256" key="1">
    <source>
        <dbReference type="ARBA" id="ARBA00006174"/>
    </source>
</evidence>
<gene>
    <name evidence="4" type="ORF">SSE37_06714</name>
</gene>
<sequence length="421" mass="43955">MSTTDQILNAAIAALDHPDAREIMRLSTADWVACGIAGRDEPVARSVRALIESECGQGQATLFGSGRAPARGAALLNGAASHALDYDDTHFAHIGHPSVAVLPAALAVGELQGARLSEVIDAALVGCEASIRFGVLFGRSHYQAGFHQTATAGAFGATVAATRLLGLSSESTGHALSLVTTRASGLKAQFGTMGKPFNAGMAAANGVEAALLAKAGLTSAPQALDGVNGFLATHHCDGTVNQQAAPWMLSISHKFHACCHGLHATLEALASLPVPHLSEIEAIQIFTHPRWLTVCNLPEPKTGLQLKFSYRAIVAAALLGHDTARLDTYTDALCHDADLIALRDKVEVRADESLVETEALVRIETADGVFEAHHDLYAPLSAESRKARIAGKVAALVGGDVANAIWQAIDDDDLPSFVAVL</sequence>
<dbReference type="PANTHER" id="PTHR16943:SF8">
    <property type="entry name" value="2-METHYLCITRATE DEHYDRATASE"/>
    <property type="match status" value="1"/>
</dbReference>
<dbReference type="OrthoDB" id="9795089at2"/>
<reference evidence="4 5" key="1">
    <citation type="submission" date="2006-06" db="EMBL/GenBank/DDBJ databases">
        <authorList>
            <person name="Moran M.A."/>
            <person name="Ferriera S."/>
            <person name="Johnson J."/>
            <person name="Kravitz S."/>
            <person name="Beeson K."/>
            <person name="Sutton G."/>
            <person name="Rogers Y.-H."/>
            <person name="Friedman R."/>
            <person name="Frazier M."/>
            <person name="Venter J.C."/>
        </authorList>
    </citation>
    <scope>NUCLEOTIDE SEQUENCE [LARGE SCALE GENOMIC DNA]</scope>
    <source>
        <strain evidence="4 5">E-37</strain>
    </source>
</reference>
<dbReference type="PANTHER" id="PTHR16943">
    <property type="entry name" value="2-METHYLCITRATE DEHYDRATASE-RELATED"/>
    <property type="match status" value="1"/>
</dbReference>
<organism evidence="4 5">
    <name type="scientific">Sagittula stellata (strain ATCC 700073 / DSM 11524 / E-37)</name>
    <dbReference type="NCBI Taxonomy" id="388399"/>
    <lineage>
        <taxon>Bacteria</taxon>
        <taxon>Pseudomonadati</taxon>
        <taxon>Pseudomonadota</taxon>
        <taxon>Alphaproteobacteria</taxon>
        <taxon>Rhodobacterales</taxon>
        <taxon>Roseobacteraceae</taxon>
        <taxon>Sagittula</taxon>
    </lineage>
</organism>
<dbReference type="InterPro" id="IPR036148">
    <property type="entry name" value="MmgE/PrpD_sf"/>
</dbReference>